<comment type="subunit">
    <text evidence="8">Part of a complex composed of FtsB, FtsL and FtsQ.</text>
</comment>
<evidence type="ECO:0000313" key="11">
    <source>
        <dbReference type="Proteomes" id="UP000295443"/>
    </source>
</evidence>
<sequence length="96" mass="10853">MFKLTLPLAIVLAVCALAVVTARHQARKLFVELQSQERQGRELDIEWGRLQLEQSTWAMHARIEQIARGQLQMSVPDLKHIEVVRADAQAAPEAAR</sequence>
<keyword evidence="2 8" id="KW-1003">Cell membrane</keyword>
<keyword evidence="8" id="KW-0997">Cell inner membrane</keyword>
<comment type="function">
    <text evidence="8">Essential cell division protein. May link together the upstream cell division proteins, which are predominantly cytoplasmic, with the downstream cell division proteins, which are predominantly periplasmic.</text>
</comment>
<organism evidence="10 11">
    <name type="scientific">Parasulfuritortus cantonensis</name>
    <dbReference type="NCBI Taxonomy" id="2528202"/>
    <lineage>
        <taxon>Bacteria</taxon>
        <taxon>Pseudomonadati</taxon>
        <taxon>Pseudomonadota</taxon>
        <taxon>Betaproteobacteria</taxon>
        <taxon>Nitrosomonadales</taxon>
        <taxon>Thiobacillaceae</taxon>
        <taxon>Parasulfuritortus</taxon>
    </lineage>
</organism>
<dbReference type="AlphaFoldDB" id="A0A4R1BN13"/>
<dbReference type="GO" id="GO:0043093">
    <property type="term" value="P:FtsZ-dependent cytokinesis"/>
    <property type="evidence" value="ECO:0007669"/>
    <property type="project" value="UniProtKB-UniRule"/>
</dbReference>
<evidence type="ECO:0000256" key="2">
    <source>
        <dbReference type="ARBA" id="ARBA00022475"/>
    </source>
</evidence>
<evidence type="ECO:0000256" key="1">
    <source>
        <dbReference type="ARBA" id="ARBA00004401"/>
    </source>
</evidence>
<proteinExistence type="inferred from homology"/>
<dbReference type="PANTHER" id="PTHR37479:SF1">
    <property type="entry name" value="CELL DIVISION PROTEIN FTSL"/>
    <property type="match status" value="1"/>
</dbReference>
<protein>
    <recommendedName>
        <fullName evidence="8 9">Cell division protein FtsL</fullName>
    </recommendedName>
</protein>
<name>A0A4R1BN13_9PROT</name>
<dbReference type="Pfam" id="PF04999">
    <property type="entry name" value="FtsL"/>
    <property type="match status" value="1"/>
</dbReference>
<keyword evidence="3 8" id="KW-0132">Cell division</keyword>
<dbReference type="EMBL" id="SJZB01000009">
    <property type="protein sequence ID" value="TCJ18718.1"/>
    <property type="molecule type" value="Genomic_DNA"/>
</dbReference>
<reference evidence="10 11" key="1">
    <citation type="submission" date="2019-03" db="EMBL/GenBank/DDBJ databases">
        <title>Genome sequence of Thiobacillaceae bacterium LSR1, a sulfur-oxidizing bacterium isolated from freshwater sediment.</title>
        <authorList>
            <person name="Li S."/>
        </authorList>
    </citation>
    <scope>NUCLEOTIDE SEQUENCE [LARGE SCALE GENOMIC DNA]</scope>
    <source>
        <strain evidence="10 11">LSR1</strain>
    </source>
</reference>
<comment type="subcellular location">
    <subcellularLocation>
        <location evidence="8">Cell inner membrane</location>
        <topology evidence="8">Single-pass type II membrane protein</topology>
    </subcellularLocation>
    <subcellularLocation>
        <location evidence="1">Cell membrane</location>
        <topology evidence="1">Single-pass type II membrane protein</topology>
    </subcellularLocation>
    <text evidence="8">Localizes to the division septum where it forms a ring structure.</text>
</comment>
<dbReference type="PANTHER" id="PTHR37479">
    <property type="entry name" value="CELL DIVISION PROTEIN FTSL"/>
    <property type="match status" value="1"/>
</dbReference>
<evidence type="ECO:0000256" key="7">
    <source>
        <dbReference type="ARBA" id="ARBA00023306"/>
    </source>
</evidence>
<evidence type="ECO:0000256" key="3">
    <source>
        <dbReference type="ARBA" id="ARBA00022618"/>
    </source>
</evidence>
<gene>
    <name evidence="8 10" type="primary">ftsL</name>
    <name evidence="10" type="ORF">EZJ19_01850</name>
</gene>
<keyword evidence="4 8" id="KW-0812">Transmembrane</keyword>
<keyword evidence="11" id="KW-1185">Reference proteome</keyword>
<evidence type="ECO:0000256" key="9">
    <source>
        <dbReference type="NCBIfam" id="TIGR02209"/>
    </source>
</evidence>
<evidence type="ECO:0000313" key="10">
    <source>
        <dbReference type="EMBL" id="TCJ18718.1"/>
    </source>
</evidence>
<dbReference type="HAMAP" id="MF_00910">
    <property type="entry name" value="FtsL"/>
    <property type="match status" value="1"/>
</dbReference>
<evidence type="ECO:0000256" key="6">
    <source>
        <dbReference type="ARBA" id="ARBA00023136"/>
    </source>
</evidence>
<dbReference type="RefSeq" id="WP_131444603.1">
    <property type="nucleotide sequence ID" value="NZ_SJZB01000009.1"/>
</dbReference>
<keyword evidence="6 8" id="KW-0472">Membrane</keyword>
<keyword evidence="7 8" id="KW-0131">Cell cycle</keyword>
<comment type="caution">
    <text evidence="10">The sequence shown here is derived from an EMBL/GenBank/DDBJ whole genome shotgun (WGS) entry which is preliminary data.</text>
</comment>
<dbReference type="GO" id="GO:0032153">
    <property type="term" value="C:cell division site"/>
    <property type="evidence" value="ECO:0007669"/>
    <property type="project" value="UniProtKB-UniRule"/>
</dbReference>
<comment type="similarity">
    <text evidence="8">Belongs to the FtsL family.</text>
</comment>
<keyword evidence="5 8" id="KW-1133">Transmembrane helix</keyword>
<dbReference type="Proteomes" id="UP000295443">
    <property type="component" value="Unassembled WGS sequence"/>
</dbReference>
<evidence type="ECO:0000256" key="4">
    <source>
        <dbReference type="ARBA" id="ARBA00022692"/>
    </source>
</evidence>
<dbReference type="OrthoDB" id="9153760at2"/>
<dbReference type="InterPro" id="IPR011922">
    <property type="entry name" value="Cell_div_FtsL"/>
</dbReference>
<dbReference type="GO" id="GO:0005886">
    <property type="term" value="C:plasma membrane"/>
    <property type="evidence" value="ECO:0007669"/>
    <property type="project" value="UniProtKB-SubCell"/>
</dbReference>
<evidence type="ECO:0000256" key="8">
    <source>
        <dbReference type="HAMAP-Rule" id="MF_00910"/>
    </source>
</evidence>
<accession>A0A4R1BN13</accession>
<evidence type="ECO:0000256" key="5">
    <source>
        <dbReference type="ARBA" id="ARBA00022989"/>
    </source>
</evidence>
<dbReference type="NCBIfam" id="TIGR02209">
    <property type="entry name" value="ftsL_broad"/>
    <property type="match status" value="1"/>
</dbReference>